<dbReference type="GO" id="GO:0009279">
    <property type="term" value="C:cell outer membrane"/>
    <property type="evidence" value="ECO:0007669"/>
    <property type="project" value="TreeGrafter"/>
</dbReference>
<dbReference type="PATRIC" id="fig|761659.10.peg.1069"/>
<evidence type="ECO:0000313" key="4">
    <source>
        <dbReference type="Proteomes" id="UP000000933"/>
    </source>
</evidence>
<feature type="compositionally biased region" description="Gly residues" evidence="1">
    <location>
        <begin position="860"/>
        <end position="880"/>
    </location>
</feature>
<sequence>MWWAGAFLRPETIFSILPATSSPASSRRAFRTTSKFTGKTSGTRPVFSGRPASPLKARTPRLEPDSRRPAHPPPHAICARGPGRDGSCLSHRLVTVLRSPRPDRLTIGLGALLVFALLAPPGAAQDRRAIPDSARPSQQPSASGAPNADADAGVEFAASDSLVIVTPPDSADHGTLHGQAQMSYQGATLKAGTIEMNLKTSVLEAFGSPSDTAQTRPTFERGGGQQGGGQSFTGETLSYSLRTKRGRVVTARTQQQDGYVQGDAVKAFEDSTLFVQEGRYTTCDCPPGETPSYSLRSNQMKVDGEWVYTGPIHLYLFDIPTPLWLPFGFLPNVSGRRSGPLAPNYGQDREKGLFLRNWGWYFAMNAYTDLQLQASVWSKGSFEINPIFRYSKRYNYDGSVDLTYRRTQIGEEEDPDFTNRHRGQLQWQHSQDLSPTASIRGDINLATSTDFARRNSNNYDDAVSQEISSNLRYSKSWPGSGKNLNLSANQRQQLQSGEVSMTLPSLSFSQRSFKPFEVEQAVGDDRWFEKITTSYDLSVDNSYSFSPRDVEQLREQGDSLEADRVADIAWYEALVDREKYRTATGDDEQFDFSATHQIPVSASFRVNRYNLSLSPNFRYNSDWRISTLRRVVDRDTTAEDTTRTTEERRVQGFYARRDFSTGISANTELYGLFPIRVGPFQGLRHRVSPSLSFSYSPNFNAPFWGRTRPLRYANGDPVLNDEGDPVRYDILNGNRVRGSNEQRTLSFRLDNELETKRVRVDSTGETDEETIKLLDFDLDTSYNFTADAFKLSDIGLRARTSIRDFSVRSSMTFSPYALRPTGDGDGRRLRRVDRYMFSESPLTPVRLTRFSLNLSSSFEGGGGGSGVGTRPGIPSGGGRTATGRSERDRASGPQPGYLGTDIPWTLSFDFNYSFRKPRKQIEGQTTTLNTRFSFDVTPRWSLEGRTGYDFVQNELATTSINLNRDIGRCRCWVMSFSWVPFGARQSYSFSLQVKSGQLSQLLRLQIPNSGRGGPLGGFGNRLRNTASSVAGGGGPGSSIP</sequence>
<evidence type="ECO:0000259" key="2">
    <source>
        <dbReference type="Pfam" id="PF19838"/>
    </source>
</evidence>
<protein>
    <recommendedName>
        <fullName evidence="2">LPS-assembly protein LptD central domain-containing protein</fullName>
    </recommendedName>
</protein>
<dbReference type="PANTHER" id="PTHR30189:SF1">
    <property type="entry name" value="LPS-ASSEMBLY PROTEIN LPTD"/>
    <property type="match status" value="1"/>
</dbReference>
<reference evidence="4" key="2">
    <citation type="submission" date="2010-04" db="EMBL/GenBank/DDBJ databases">
        <title>Genome sequence of Salinibacter ruber M8.</title>
        <authorList>
            <consortium name="Genoscope"/>
        </authorList>
    </citation>
    <scope>NUCLEOTIDE SEQUENCE [LARGE SCALE GENOMIC DNA]</scope>
    <source>
        <strain evidence="4">M8</strain>
    </source>
</reference>
<dbReference type="EMBL" id="FP565814">
    <property type="protein sequence ID" value="CBH23883.1"/>
    <property type="molecule type" value="Genomic_DNA"/>
</dbReference>
<gene>
    <name evidence="3" type="ordered locus">SRM_00962</name>
</gene>
<dbReference type="Proteomes" id="UP000000933">
    <property type="component" value="Chromosome"/>
</dbReference>
<evidence type="ECO:0000313" key="3">
    <source>
        <dbReference type="EMBL" id="CBH23883.1"/>
    </source>
</evidence>
<dbReference type="AlphaFoldDB" id="D5H778"/>
<organism evidence="3 4">
    <name type="scientific">Salinibacter ruber (strain M8)</name>
    <dbReference type="NCBI Taxonomy" id="761659"/>
    <lineage>
        <taxon>Bacteria</taxon>
        <taxon>Pseudomonadati</taxon>
        <taxon>Rhodothermota</taxon>
        <taxon>Rhodothermia</taxon>
        <taxon>Rhodothermales</taxon>
        <taxon>Salinibacteraceae</taxon>
        <taxon>Salinibacter</taxon>
    </lineage>
</organism>
<reference evidence="3 4" key="1">
    <citation type="journal article" date="2010" name="ISME J.">
        <title>Fine-scale evolution: genomic, phenotypic and ecological differentiation in two coexisting Salinibacter ruber strains.</title>
        <authorList>
            <person name="Pena A."/>
            <person name="Teeling H."/>
            <person name="Huerta-Cepas J."/>
            <person name="Santos F."/>
            <person name="Yarza P."/>
            <person name="Brito-Echeverria J."/>
            <person name="Lucio M."/>
            <person name="Schmitt-Kopplin P."/>
            <person name="Meseguer I."/>
            <person name="Schenowitz C."/>
            <person name="Dossat C."/>
            <person name="Barbe V."/>
            <person name="Dopazo J."/>
            <person name="Rossello-Mora R."/>
            <person name="Schuler M."/>
            <person name="Glockner F.O."/>
            <person name="Amann R."/>
            <person name="Gabaldon T."/>
            <person name="Anton J."/>
        </authorList>
    </citation>
    <scope>NUCLEOTIDE SEQUENCE [LARGE SCALE GENOMIC DNA]</scope>
    <source>
        <strain evidence="3 4">M8</strain>
    </source>
</reference>
<name>D5H778_SALRM</name>
<dbReference type="PANTHER" id="PTHR30189">
    <property type="entry name" value="LPS-ASSEMBLY PROTEIN"/>
    <property type="match status" value="1"/>
</dbReference>
<evidence type="ECO:0000256" key="1">
    <source>
        <dbReference type="SAM" id="MobiDB-lite"/>
    </source>
</evidence>
<feature type="region of interest" description="Disordered" evidence="1">
    <location>
        <begin position="860"/>
        <end position="896"/>
    </location>
</feature>
<dbReference type="Pfam" id="PF19838">
    <property type="entry name" value="LptD_2"/>
    <property type="match status" value="1"/>
</dbReference>
<dbReference type="InterPro" id="IPR050218">
    <property type="entry name" value="LptD"/>
</dbReference>
<dbReference type="HOGENOM" id="CLU_007637_0_0_10"/>
<feature type="region of interest" description="Disordered" evidence="1">
    <location>
        <begin position="206"/>
        <end position="236"/>
    </location>
</feature>
<feature type="compositionally biased region" description="Gly residues" evidence="1">
    <location>
        <begin position="221"/>
        <end position="231"/>
    </location>
</feature>
<dbReference type="GO" id="GO:1990351">
    <property type="term" value="C:transporter complex"/>
    <property type="evidence" value="ECO:0007669"/>
    <property type="project" value="TreeGrafter"/>
</dbReference>
<feature type="domain" description="LPS-assembly protein LptD central" evidence="2">
    <location>
        <begin position="307"/>
        <end position="816"/>
    </location>
</feature>
<feature type="region of interest" description="Disordered" evidence="1">
    <location>
        <begin position="126"/>
        <end position="149"/>
    </location>
</feature>
<feature type="compositionally biased region" description="Low complexity" evidence="1">
    <location>
        <begin position="28"/>
        <end position="44"/>
    </location>
</feature>
<dbReference type="InterPro" id="IPR045659">
    <property type="entry name" value="LptD_2"/>
</dbReference>
<feature type="compositionally biased region" description="Polar residues" evidence="1">
    <location>
        <begin position="135"/>
        <end position="144"/>
    </location>
</feature>
<feature type="region of interest" description="Disordered" evidence="1">
    <location>
        <begin position="28"/>
        <end position="74"/>
    </location>
</feature>
<accession>D5H778</accession>
<proteinExistence type="predicted"/>
<dbReference type="KEGG" id="srm:SRM_00962"/>